<keyword evidence="3" id="KW-1185">Reference proteome</keyword>
<dbReference type="GeneID" id="95501826"/>
<gene>
    <name evidence="2" type="ORF">OHA91_37270</name>
</gene>
<proteinExistence type="predicted"/>
<feature type="signal peptide" evidence="1">
    <location>
        <begin position="1"/>
        <end position="36"/>
    </location>
</feature>
<organism evidence="2 3">
    <name type="scientific">Streptomyces erythrochromogenes</name>
    <dbReference type="NCBI Taxonomy" id="285574"/>
    <lineage>
        <taxon>Bacteria</taxon>
        <taxon>Bacillati</taxon>
        <taxon>Actinomycetota</taxon>
        <taxon>Actinomycetes</taxon>
        <taxon>Kitasatosporales</taxon>
        <taxon>Streptomycetaceae</taxon>
        <taxon>Streptomyces</taxon>
    </lineage>
</organism>
<name>A0ABZ1QM62_9ACTN</name>
<feature type="chain" id="PRO_5046999744" evidence="1">
    <location>
        <begin position="37"/>
        <end position="179"/>
    </location>
</feature>
<dbReference type="EMBL" id="CP108036">
    <property type="protein sequence ID" value="WUN83661.1"/>
    <property type="molecule type" value="Genomic_DNA"/>
</dbReference>
<protein>
    <submittedName>
        <fullName evidence="2">Uncharacterized protein</fullName>
    </submittedName>
</protein>
<reference evidence="2" key="1">
    <citation type="submission" date="2022-10" db="EMBL/GenBank/DDBJ databases">
        <title>The complete genomes of actinobacterial strains from the NBC collection.</title>
        <authorList>
            <person name="Joergensen T.S."/>
            <person name="Alvarez Arevalo M."/>
            <person name="Sterndorff E.B."/>
            <person name="Faurdal D."/>
            <person name="Vuksanovic O."/>
            <person name="Mourched A.-S."/>
            <person name="Charusanti P."/>
            <person name="Shaw S."/>
            <person name="Blin K."/>
            <person name="Weber T."/>
        </authorList>
    </citation>
    <scope>NUCLEOTIDE SEQUENCE</scope>
    <source>
        <strain evidence="2">NBC_00303</strain>
    </source>
</reference>
<dbReference type="Proteomes" id="UP001432312">
    <property type="component" value="Chromosome"/>
</dbReference>
<evidence type="ECO:0000313" key="2">
    <source>
        <dbReference type="EMBL" id="WUN83661.1"/>
    </source>
</evidence>
<sequence>MRHTTPISRTTRLARVAGIATLVVAAGLAGTGTALAYGSAAPAADQKVDGVMVVAGNSCSWTNGSTSAAAPNALTVDRTTINTPGGNLACGGGIAATLNNNPAFTFDDAAGTARTDLIDITGRQSFISCRYKATNIVWDRDGTSRKYINRAFTATKASGSFLCPGSVTTPAGDASMLFR</sequence>
<accession>A0ABZ1QM62</accession>
<dbReference type="RefSeq" id="WP_031151844.1">
    <property type="nucleotide sequence ID" value="NZ_CP108036.1"/>
</dbReference>
<evidence type="ECO:0000313" key="3">
    <source>
        <dbReference type="Proteomes" id="UP001432312"/>
    </source>
</evidence>
<keyword evidence="1" id="KW-0732">Signal</keyword>
<evidence type="ECO:0000256" key="1">
    <source>
        <dbReference type="SAM" id="SignalP"/>
    </source>
</evidence>